<organism evidence="8">
    <name type="scientific">Telmatobacter sp. DSM 110680</name>
    <dbReference type="NCBI Taxonomy" id="3036704"/>
    <lineage>
        <taxon>Bacteria</taxon>
        <taxon>Pseudomonadati</taxon>
        <taxon>Acidobacteriota</taxon>
        <taxon>Terriglobia</taxon>
        <taxon>Terriglobales</taxon>
        <taxon>Acidobacteriaceae</taxon>
        <taxon>Telmatobacter</taxon>
    </lineage>
</organism>
<feature type="signal peptide" evidence="5">
    <location>
        <begin position="1"/>
        <end position="22"/>
    </location>
</feature>
<dbReference type="AlphaFoldDB" id="A0AAU7DND1"/>
<dbReference type="EMBL" id="CP121196">
    <property type="protein sequence ID" value="XBH18825.1"/>
    <property type="molecule type" value="Genomic_DNA"/>
</dbReference>
<dbReference type="InterPro" id="IPR013784">
    <property type="entry name" value="Carb-bd-like_fold"/>
</dbReference>
<comment type="subcellular location">
    <subcellularLocation>
        <location evidence="1">Cell outer membrane</location>
    </subcellularLocation>
</comment>
<dbReference type="Pfam" id="PF07715">
    <property type="entry name" value="Plug"/>
    <property type="match status" value="1"/>
</dbReference>
<dbReference type="Gene3D" id="2.60.40.1120">
    <property type="entry name" value="Carboxypeptidase-like, regulatory domain"/>
    <property type="match status" value="1"/>
</dbReference>
<protein>
    <submittedName>
        <fullName evidence="8">Carboxypeptidase-like regulatory domain-containing protein</fullName>
    </submittedName>
</protein>
<evidence type="ECO:0000256" key="5">
    <source>
        <dbReference type="SAM" id="SignalP"/>
    </source>
</evidence>
<evidence type="ECO:0000259" key="7">
    <source>
        <dbReference type="Pfam" id="PF25183"/>
    </source>
</evidence>
<feature type="chain" id="PRO_5043447923" evidence="5">
    <location>
        <begin position="23"/>
        <end position="1148"/>
    </location>
</feature>
<dbReference type="PROSITE" id="PS01156">
    <property type="entry name" value="TONB_DEPENDENT_REC_2"/>
    <property type="match status" value="1"/>
</dbReference>
<accession>A0AAU7DND1</accession>
<keyword evidence="8" id="KW-0378">Hydrolase</keyword>
<keyword evidence="8" id="KW-0121">Carboxypeptidase</keyword>
<gene>
    <name evidence="8" type="ORF">P8935_05795</name>
</gene>
<dbReference type="InterPro" id="IPR010917">
    <property type="entry name" value="TonB_rcpt_CS"/>
</dbReference>
<evidence type="ECO:0000256" key="4">
    <source>
        <dbReference type="ARBA" id="ARBA00023237"/>
    </source>
</evidence>
<sequence length="1148" mass="122402">MKLNLLSRCSFAIVASCLSVSAALSQAPGTGAITGSVFDPAGAVIQHAQVTVTNEDTEAKRSGSTDAAGSFTFPLLTPGTYTVTAQSAGFSEKTAETVNVVVSETSIVDFHLTVSQVGVSLNVQAGSELAQSESSALGRAVDQQTIEALPLSNRNYTQILSLSPGIVVELPNATAIGRGSQDVTANGNKTTGNNIQFNGIDANNLSQNSAANDGEEVGVAAPAPDTILEFKVQTGNYDATYGRGTGANVDVVSKTGTNKYHGTLWEFLRNDMFNANTFFSKLTNQPRPVLKQNQFGGAFGGPILRDKVFIFGAYQGLRSSNGLGNQVTVNLPQLTSDRSAQTLGVQFCAYPTAAGGQQIACDGSNINPVALALLNFKLPNGKFAVPSPQIKLPSTDPTQMPIGESTYSLPAKYNEDQFTLNVDQTLSPKNQFAARFFYSRAPLVEPFSPNAATVPGWPTTELDQNTMLVLSDTHVFNPRLVNIARFGFMRFDGDSAVTNPVFTTDLGTQSPTGTSGAKIPAPGITVDGLFTVGDAGTPYQWQVTNSFIWQDTVSLTRRNHAVRFGAEAKRHQVDVNAPFSTDGLLDIRTFPDFLLGESAAQNGSPTGSSNVSLSNGSSGLFRKDERYIDLAAFAQDDIRLSNRVMLNAGLRYEIFGAPSDINGRLVTFDPSIATKSAPNEGTLSGFVVPSNFKGLVPDGVLKSSIPGLFPTRKLDFQPRVGLVVRLSQQPTILLRGGYGLYFDRLSAGLAEQLLAVEPFSVFQFFAGSSNAGATLQQPFVPQLPPNNAYPTFVPRIPGGGPSLTAIARNMVNPYTAEYNLNTQIAFAHDFLLEVGYVGTRSLHEAGCVEFNQAMLASPTNPVNGETTNSAANVIQRLPFAGISPGSLLCESSFNANYNSLQTSVTKRLSHGLEFLGSYTWSKNLDQTSGSSGSEVFETHLVTNDQTNFRQAYGLTDFDRTHRAVLSLVYNTSFARHLPGLLSRAVGNWQISALAVAQSGTPITILDDSAGSVYGNYPFENRAQLVGGIKPTTSGSMYSRVLTTYLNAAAFTSAPEAPNGTGPGDTDFGNSGEGLVRGPGQRNIDMAIERTIPLTESHHVNIRGEFFNLTNTTNFNNPNSNVSSGPSFGVINSTSTNPRIIQLALKYQF</sequence>
<keyword evidence="3" id="KW-0472">Membrane</keyword>
<evidence type="ECO:0000256" key="3">
    <source>
        <dbReference type="ARBA" id="ARBA00023136"/>
    </source>
</evidence>
<keyword evidence="4" id="KW-0998">Cell outer membrane</keyword>
<dbReference type="GO" id="GO:0009279">
    <property type="term" value="C:cell outer membrane"/>
    <property type="evidence" value="ECO:0007669"/>
    <property type="project" value="UniProtKB-SubCell"/>
</dbReference>
<keyword evidence="8" id="KW-0645">Protease</keyword>
<reference evidence="8" key="1">
    <citation type="submission" date="2023-03" db="EMBL/GenBank/DDBJ databases">
        <title>Edaphobacter sp.</title>
        <authorList>
            <person name="Huber K.J."/>
            <person name="Papendorf J."/>
            <person name="Pilke C."/>
            <person name="Bunk B."/>
            <person name="Sproeer C."/>
            <person name="Pester M."/>
        </authorList>
    </citation>
    <scope>NUCLEOTIDE SEQUENCE</scope>
    <source>
        <strain evidence="8">DSM 110680</strain>
    </source>
</reference>
<evidence type="ECO:0000313" key="8">
    <source>
        <dbReference type="EMBL" id="XBH18825.1"/>
    </source>
</evidence>
<evidence type="ECO:0000259" key="6">
    <source>
        <dbReference type="Pfam" id="PF07715"/>
    </source>
</evidence>
<dbReference type="GO" id="GO:0004180">
    <property type="term" value="F:carboxypeptidase activity"/>
    <property type="evidence" value="ECO:0007669"/>
    <property type="project" value="UniProtKB-KW"/>
</dbReference>
<evidence type="ECO:0000256" key="1">
    <source>
        <dbReference type="ARBA" id="ARBA00004442"/>
    </source>
</evidence>
<dbReference type="InterPro" id="IPR012910">
    <property type="entry name" value="Plug_dom"/>
</dbReference>
<name>A0AAU7DND1_9BACT</name>
<dbReference type="RefSeq" id="WP_348264043.1">
    <property type="nucleotide sequence ID" value="NZ_CP121196.1"/>
</dbReference>
<feature type="domain" description="TonB-dependent transporter Oar-like beta-barrel" evidence="7">
    <location>
        <begin position="252"/>
        <end position="1141"/>
    </location>
</feature>
<dbReference type="Pfam" id="PF25183">
    <property type="entry name" value="OMP_b-brl_4"/>
    <property type="match status" value="1"/>
</dbReference>
<proteinExistence type="predicted"/>
<dbReference type="SUPFAM" id="SSF56935">
    <property type="entry name" value="Porins"/>
    <property type="match status" value="1"/>
</dbReference>
<dbReference type="Gene3D" id="2.40.170.20">
    <property type="entry name" value="TonB-dependent receptor, beta-barrel domain"/>
    <property type="match status" value="1"/>
</dbReference>
<dbReference type="GO" id="GO:0030246">
    <property type="term" value="F:carbohydrate binding"/>
    <property type="evidence" value="ECO:0007669"/>
    <property type="project" value="InterPro"/>
</dbReference>
<keyword evidence="2 5" id="KW-0732">Signal</keyword>
<dbReference type="InterPro" id="IPR057601">
    <property type="entry name" value="Oar-like_b-barrel"/>
</dbReference>
<dbReference type="SUPFAM" id="SSF49452">
    <property type="entry name" value="Starch-binding domain-like"/>
    <property type="match status" value="1"/>
</dbReference>
<dbReference type="Pfam" id="PF13620">
    <property type="entry name" value="CarboxypepD_reg"/>
    <property type="match status" value="1"/>
</dbReference>
<evidence type="ECO:0000256" key="2">
    <source>
        <dbReference type="ARBA" id="ARBA00022729"/>
    </source>
</evidence>
<feature type="domain" description="TonB-dependent receptor plug" evidence="6">
    <location>
        <begin position="140"/>
        <end position="246"/>
    </location>
</feature>
<dbReference type="InterPro" id="IPR036942">
    <property type="entry name" value="Beta-barrel_TonB_sf"/>
</dbReference>